<dbReference type="Pfam" id="PF02877">
    <property type="entry name" value="PARP_reg"/>
    <property type="match status" value="1"/>
</dbReference>
<dbReference type="PANTHER" id="PTHR10459">
    <property type="entry name" value="DNA LIGASE"/>
    <property type="match status" value="1"/>
</dbReference>
<dbReference type="GO" id="GO:0016779">
    <property type="term" value="F:nucleotidyltransferase activity"/>
    <property type="evidence" value="ECO:0007669"/>
    <property type="project" value="UniProtKB-KW"/>
</dbReference>
<feature type="domain" description="WGR" evidence="13">
    <location>
        <begin position="167"/>
        <end position="260"/>
    </location>
</feature>
<organism evidence="14 15">
    <name type="scientific">Ciona intestinalis</name>
    <name type="common">Transparent sea squirt</name>
    <name type="synonym">Ascidia intestinalis</name>
    <dbReference type="NCBI Taxonomy" id="7719"/>
    <lineage>
        <taxon>Eukaryota</taxon>
        <taxon>Metazoa</taxon>
        <taxon>Chordata</taxon>
        <taxon>Tunicata</taxon>
        <taxon>Ascidiacea</taxon>
        <taxon>Phlebobranchia</taxon>
        <taxon>Cionidae</taxon>
        <taxon>Ciona</taxon>
    </lineage>
</organism>
<dbReference type="GO" id="GO:0006302">
    <property type="term" value="P:double-strand break repair"/>
    <property type="evidence" value="ECO:0000318"/>
    <property type="project" value="GO_Central"/>
</dbReference>
<reference evidence="14" key="3">
    <citation type="submission" date="2025-08" db="UniProtKB">
        <authorList>
            <consortium name="Ensembl"/>
        </authorList>
    </citation>
    <scope>IDENTIFICATION</scope>
</reference>
<keyword evidence="2 10" id="KW-0328">Glycosyltransferase</keyword>
<dbReference type="Pfam" id="PF05406">
    <property type="entry name" value="WGR"/>
    <property type="match status" value="1"/>
</dbReference>
<reference evidence="14" key="2">
    <citation type="journal article" date="2008" name="Genome Biol.">
        <title>Improved genome assembly and evidence-based global gene model set for the chordate Ciona intestinalis: new insight into intron and operon populations.</title>
        <authorList>
            <person name="Satou Y."/>
            <person name="Mineta K."/>
            <person name="Ogasawara M."/>
            <person name="Sasakura Y."/>
            <person name="Shoguchi E."/>
            <person name="Ueno K."/>
            <person name="Yamada L."/>
            <person name="Matsumoto J."/>
            <person name="Wasserscheid J."/>
            <person name="Dewar K."/>
            <person name="Wiley G.B."/>
            <person name="Macmil S.L."/>
            <person name="Roe B.A."/>
            <person name="Zeller R.W."/>
            <person name="Hastings K.E."/>
            <person name="Lemaire P."/>
            <person name="Lindquist E."/>
            <person name="Endo T."/>
            <person name="Hotta K."/>
            <person name="Inaba K."/>
        </authorList>
    </citation>
    <scope>NUCLEOTIDE SEQUENCE [LARGE SCALE GENOMIC DNA]</scope>
    <source>
        <strain evidence="14">wild type</strain>
    </source>
</reference>
<keyword evidence="7" id="KW-0234">DNA repair</keyword>
<dbReference type="InterPro" id="IPR036930">
    <property type="entry name" value="WGR_dom_sf"/>
</dbReference>
<dbReference type="EC" id="2.4.2.-" evidence="10"/>
<evidence type="ECO:0000259" key="12">
    <source>
        <dbReference type="PROSITE" id="PS51060"/>
    </source>
</evidence>
<keyword evidence="4" id="KW-0548">Nucleotidyltransferase</keyword>
<sequence length="659" mass="74790">MLAVQQNDEYLVRKLLNHKTPVLLSALDSDERTVLHHAAKPLPYGYWENLSILKLLLEQGVPVNGRDRFGMTALEYAMEGGSGRMSDQLQAVLNIPEHEYVKPNRITASMYDNILWTAPLPEFEVDAVTILDRIREDEMENEGGQPTPNPDILSGLREAGEIVFDPTVHRHCDVFLIAVDVQQSGNVQYNFFRMQVIHQKGKNLYMFFTRWGLIGERGNWQTSPFNTPANAIKEFSKYFKLKTANEWRTVNSFKPQTRKYHLVSADIQRQRGVADLEFDLHTDIQSQLPKEIMEVYADLINVESMKEAMKDSTNVDPDVMPFGRLERDRLTLGIDILNDIKELIHCTSDLKKNDPQDQIRLQRTLEKIQQRSTEYYRVLPPRGGIFDRIRPISDNETLTRLVHQTKRLLELEFANKVLLGAQYRINEMNPLDYVYRSVGCHVQPMDPDSDEAQHLLQCLHNTGPSLHIECIYRINRPGEAANIVATGLGNYRMLWHGTNILNLMSILKYGLQPTEALTGASASHFSKEPGIYMADMAVRAAQDCKKWGNEKKYMLLSQVALGNIREVRDGLSSDNEVANSVMVAGKFVPKPGKELILPEGGAISLGEKTKNPNQTGVTSSYNEYVVYSPDQVCLRYLIRFDITDDVGTTSSGSVTQKSK</sequence>
<keyword evidence="15" id="KW-1185">Reference proteome</keyword>
<dbReference type="Proteomes" id="UP000008144">
    <property type="component" value="Chromosome 11"/>
</dbReference>
<evidence type="ECO:0000256" key="4">
    <source>
        <dbReference type="ARBA" id="ARBA00022695"/>
    </source>
</evidence>
<comment type="subcellular location">
    <subcellularLocation>
        <location evidence="1">Nucleus</location>
    </subcellularLocation>
</comment>
<evidence type="ECO:0000256" key="5">
    <source>
        <dbReference type="ARBA" id="ARBA00022763"/>
    </source>
</evidence>
<dbReference type="InterPro" id="IPR004102">
    <property type="entry name" value="Poly(ADP-ribose)pol_reg_dom"/>
</dbReference>
<dbReference type="Gene3D" id="1.20.142.10">
    <property type="entry name" value="Poly(ADP-ribose) polymerase, regulatory domain"/>
    <property type="match status" value="1"/>
</dbReference>
<evidence type="ECO:0000256" key="9">
    <source>
        <dbReference type="ARBA" id="ARBA00024347"/>
    </source>
</evidence>
<dbReference type="SUPFAM" id="SSF142921">
    <property type="entry name" value="WGR domain-like"/>
    <property type="match status" value="1"/>
</dbReference>
<evidence type="ECO:0000256" key="6">
    <source>
        <dbReference type="ARBA" id="ARBA00023027"/>
    </source>
</evidence>
<dbReference type="InterPro" id="IPR012317">
    <property type="entry name" value="Poly(ADP-ribose)pol_cat_dom"/>
</dbReference>
<dbReference type="InterPro" id="IPR008893">
    <property type="entry name" value="WGR_domain"/>
</dbReference>
<evidence type="ECO:0000313" key="15">
    <source>
        <dbReference type="Proteomes" id="UP000008144"/>
    </source>
</evidence>
<keyword evidence="3 10" id="KW-0808">Transferase</keyword>
<dbReference type="InterPro" id="IPR050800">
    <property type="entry name" value="ARTD/PARP"/>
</dbReference>
<evidence type="ECO:0000259" key="11">
    <source>
        <dbReference type="PROSITE" id="PS51059"/>
    </source>
</evidence>
<dbReference type="GO" id="GO:0005730">
    <property type="term" value="C:nucleolus"/>
    <property type="evidence" value="ECO:0000318"/>
    <property type="project" value="GO_Central"/>
</dbReference>
<keyword evidence="5" id="KW-0227">DNA damage</keyword>
<evidence type="ECO:0000256" key="1">
    <source>
        <dbReference type="ARBA" id="ARBA00004123"/>
    </source>
</evidence>
<evidence type="ECO:0000313" key="14">
    <source>
        <dbReference type="Ensembl" id="ENSCINP00000031334.1"/>
    </source>
</evidence>
<dbReference type="InterPro" id="IPR036616">
    <property type="entry name" value="Poly(ADP-ribose)pol_reg_dom_sf"/>
</dbReference>
<keyword evidence="6 10" id="KW-0520">NAD</keyword>
<dbReference type="PANTHER" id="PTHR10459:SF108">
    <property type="entry name" value="POLY [ADP-RIBOSE] POLYMERASE"/>
    <property type="match status" value="1"/>
</dbReference>
<keyword evidence="8" id="KW-0539">Nucleus</keyword>
<dbReference type="STRING" id="7719.ENSCINP00000031334"/>
<dbReference type="Pfam" id="PF00644">
    <property type="entry name" value="PARP"/>
    <property type="match status" value="1"/>
</dbReference>
<dbReference type="Gene3D" id="3.90.228.10">
    <property type="match status" value="1"/>
</dbReference>
<evidence type="ECO:0000256" key="2">
    <source>
        <dbReference type="ARBA" id="ARBA00022676"/>
    </source>
</evidence>
<dbReference type="InParanoid" id="H2XNV1"/>
<reference evidence="15" key="1">
    <citation type="journal article" date="2002" name="Science">
        <title>The draft genome of Ciona intestinalis: insights into chordate and vertebrate origins.</title>
        <authorList>
            <person name="Dehal P."/>
            <person name="Satou Y."/>
            <person name="Campbell R.K."/>
            <person name="Chapman J."/>
            <person name="Degnan B."/>
            <person name="De Tomaso A."/>
            <person name="Davidson B."/>
            <person name="Di Gregorio A."/>
            <person name="Gelpke M."/>
            <person name="Goodstein D.M."/>
            <person name="Harafuji N."/>
            <person name="Hastings K.E."/>
            <person name="Ho I."/>
            <person name="Hotta K."/>
            <person name="Huang W."/>
            <person name="Kawashima T."/>
            <person name="Lemaire P."/>
            <person name="Martinez D."/>
            <person name="Meinertzhagen I.A."/>
            <person name="Necula S."/>
            <person name="Nonaka M."/>
            <person name="Putnam N."/>
            <person name="Rash S."/>
            <person name="Saiga H."/>
            <person name="Satake M."/>
            <person name="Terry A."/>
            <person name="Yamada L."/>
            <person name="Wang H.G."/>
            <person name="Awazu S."/>
            <person name="Azumi K."/>
            <person name="Boore J."/>
            <person name="Branno M."/>
            <person name="Chin-Bow S."/>
            <person name="DeSantis R."/>
            <person name="Doyle S."/>
            <person name="Francino P."/>
            <person name="Keys D.N."/>
            <person name="Haga S."/>
            <person name="Hayashi H."/>
            <person name="Hino K."/>
            <person name="Imai K.S."/>
            <person name="Inaba K."/>
            <person name="Kano S."/>
            <person name="Kobayashi K."/>
            <person name="Kobayashi M."/>
            <person name="Lee B.I."/>
            <person name="Makabe K.W."/>
            <person name="Manohar C."/>
            <person name="Matassi G."/>
            <person name="Medina M."/>
            <person name="Mochizuki Y."/>
            <person name="Mount S."/>
            <person name="Morishita T."/>
            <person name="Miura S."/>
            <person name="Nakayama A."/>
            <person name="Nishizaka S."/>
            <person name="Nomoto H."/>
            <person name="Ohta F."/>
            <person name="Oishi K."/>
            <person name="Rigoutsos I."/>
            <person name="Sano M."/>
            <person name="Sasaki A."/>
            <person name="Sasakura Y."/>
            <person name="Shoguchi E."/>
            <person name="Shin-i T."/>
            <person name="Spagnuolo A."/>
            <person name="Stainier D."/>
            <person name="Suzuki M.M."/>
            <person name="Tassy O."/>
            <person name="Takatori N."/>
            <person name="Tokuoka M."/>
            <person name="Yagi K."/>
            <person name="Yoshizaki F."/>
            <person name="Wada S."/>
            <person name="Zhang C."/>
            <person name="Hyatt P.D."/>
            <person name="Larimer F."/>
            <person name="Detter C."/>
            <person name="Doggett N."/>
            <person name="Glavina T."/>
            <person name="Hawkins T."/>
            <person name="Richardson P."/>
            <person name="Lucas S."/>
            <person name="Kohara Y."/>
            <person name="Levine M."/>
            <person name="Satoh N."/>
            <person name="Rokhsar D.S."/>
        </authorList>
    </citation>
    <scope>NUCLEOTIDE SEQUENCE [LARGE SCALE GENOMIC DNA]</scope>
</reference>
<reference evidence="14" key="4">
    <citation type="submission" date="2025-09" db="UniProtKB">
        <authorList>
            <consortium name="Ensembl"/>
        </authorList>
    </citation>
    <scope>IDENTIFICATION</scope>
</reference>
<dbReference type="Gene3D" id="1.25.40.20">
    <property type="entry name" value="Ankyrin repeat-containing domain"/>
    <property type="match status" value="1"/>
</dbReference>
<dbReference type="SUPFAM" id="SSF56399">
    <property type="entry name" value="ADP-ribosylation"/>
    <property type="match status" value="1"/>
</dbReference>
<dbReference type="PROSITE" id="PS51060">
    <property type="entry name" value="PARP_ALPHA_HD"/>
    <property type="match status" value="1"/>
</dbReference>
<dbReference type="Ensembl" id="ENSCINT00000030572.1">
    <property type="protein sequence ID" value="ENSCINP00000031334.1"/>
    <property type="gene ID" value="ENSCING00000021458.1"/>
</dbReference>
<dbReference type="OMA" id="THENTVM"/>
<comment type="similarity">
    <text evidence="9">Belongs to the ARTD/PARP family.</text>
</comment>
<dbReference type="CDD" id="cd07997">
    <property type="entry name" value="WGR_PARP"/>
    <property type="match status" value="1"/>
</dbReference>
<feature type="domain" description="PARP alpha-helical" evidence="12">
    <location>
        <begin position="285"/>
        <end position="419"/>
    </location>
</feature>
<dbReference type="EMBL" id="EAAA01000789">
    <property type="status" value="NOT_ANNOTATED_CDS"/>
    <property type="molecule type" value="Genomic_DNA"/>
</dbReference>
<dbReference type="AlphaFoldDB" id="H2XNV1"/>
<dbReference type="SUPFAM" id="SSF48403">
    <property type="entry name" value="Ankyrin repeat"/>
    <property type="match status" value="1"/>
</dbReference>
<proteinExistence type="inferred from homology"/>
<dbReference type="SUPFAM" id="SSF47587">
    <property type="entry name" value="Domain of poly(ADP-ribose) polymerase"/>
    <property type="match status" value="1"/>
</dbReference>
<dbReference type="HOGENOM" id="CLU_416143_0_0_1"/>
<evidence type="ECO:0000259" key="13">
    <source>
        <dbReference type="PROSITE" id="PS51977"/>
    </source>
</evidence>
<dbReference type="PROSITE" id="PS51059">
    <property type="entry name" value="PARP_CATALYTIC"/>
    <property type="match status" value="1"/>
</dbReference>
<evidence type="ECO:0000256" key="3">
    <source>
        <dbReference type="ARBA" id="ARBA00022679"/>
    </source>
</evidence>
<dbReference type="InterPro" id="IPR036770">
    <property type="entry name" value="Ankyrin_rpt-contain_sf"/>
</dbReference>
<feature type="domain" description="PARP catalytic" evidence="11">
    <location>
        <begin position="429"/>
        <end position="649"/>
    </location>
</feature>
<dbReference type="Pfam" id="PF12796">
    <property type="entry name" value="Ank_2"/>
    <property type="match status" value="1"/>
</dbReference>
<dbReference type="InterPro" id="IPR002110">
    <property type="entry name" value="Ankyrin_rpt"/>
</dbReference>
<dbReference type="GO" id="GO:0003950">
    <property type="term" value="F:NAD+ poly-ADP-ribosyltransferase activity"/>
    <property type="evidence" value="ECO:0000318"/>
    <property type="project" value="GO_Central"/>
</dbReference>
<protein>
    <recommendedName>
        <fullName evidence="10">Poly [ADP-ribose] polymerase</fullName>
        <shortName evidence="10">PARP</shortName>
        <ecNumber evidence="10">2.4.2.-</ecNumber>
    </recommendedName>
</protein>
<accession>H2XNV1</accession>
<evidence type="ECO:0000256" key="7">
    <source>
        <dbReference type="ARBA" id="ARBA00023204"/>
    </source>
</evidence>
<name>H2XNV1_CIOIN</name>
<evidence type="ECO:0000256" key="10">
    <source>
        <dbReference type="RuleBase" id="RU362114"/>
    </source>
</evidence>
<dbReference type="PROSITE" id="PS51977">
    <property type="entry name" value="WGR"/>
    <property type="match status" value="1"/>
</dbReference>
<dbReference type="SMART" id="SM00773">
    <property type="entry name" value="WGR"/>
    <property type="match status" value="1"/>
</dbReference>
<dbReference type="GeneTree" id="ENSGT00940000170301"/>
<evidence type="ECO:0000256" key="8">
    <source>
        <dbReference type="ARBA" id="ARBA00023242"/>
    </source>
</evidence>